<feature type="non-terminal residue" evidence="1">
    <location>
        <position position="1"/>
    </location>
</feature>
<accession>A0A091S5X2</accession>
<sequence>SPTLCSALHLITAGHILPGAAEVRSRKQKVWARVGSSAVLPCYLSRKKMGKS</sequence>
<gene>
    <name evidence="1" type="ORF">N333_04325</name>
</gene>
<evidence type="ECO:0000313" key="2">
    <source>
        <dbReference type="Proteomes" id="UP000053840"/>
    </source>
</evidence>
<evidence type="ECO:0000313" key="1">
    <source>
        <dbReference type="EMBL" id="KFQ51110.1"/>
    </source>
</evidence>
<dbReference type="AlphaFoldDB" id="A0A091S5X2"/>
<dbReference type="EMBL" id="KK941609">
    <property type="protein sequence ID" value="KFQ51110.1"/>
    <property type="molecule type" value="Genomic_DNA"/>
</dbReference>
<reference evidence="1 2" key="1">
    <citation type="submission" date="2014-04" db="EMBL/GenBank/DDBJ databases">
        <title>Genome evolution of avian class.</title>
        <authorList>
            <person name="Zhang G."/>
            <person name="Li C."/>
        </authorList>
    </citation>
    <scope>NUCLEOTIDE SEQUENCE [LARGE SCALE GENOMIC DNA]</scope>
    <source>
        <strain evidence="1">BGI_N333</strain>
    </source>
</reference>
<dbReference type="Proteomes" id="UP000053840">
    <property type="component" value="Unassembled WGS sequence"/>
</dbReference>
<name>A0A091S5X2_NESNO</name>
<organism evidence="1 2">
    <name type="scientific">Nestor notabilis</name>
    <name type="common">Kea</name>
    <dbReference type="NCBI Taxonomy" id="176057"/>
    <lineage>
        <taxon>Eukaryota</taxon>
        <taxon>Metazoa</taxon>
        <taxon>Chordata</taxon>
        <taxon>Craniata</taxon>
        <taxon>Vertebrata</taxon>
        <taxon>Euteleostomi</taxon>
        <taxon>Archelosauria</taxon>
        <taxon>Archosauria</taxon>
        <taxon>Dinosauria</taxon>
        <taxon>Saurischia</taxon>
        <taxon>Theropoda</taxon>
        <taxon>Coelurosauria</taxon>
        <taxon>Aves</taxon>
        <taxon>Neognathae</taxon>
        <taxon>Neoaves</taxon>
        <taxon>Telluraves</taxon>
        <taxon>Australaves</taxon>
        <taxon>Psittaciformes</taxon>
        <taxon>Psittacidae</taxon>
        <taxon>Nestor</taxon>
    </lineage>
</organism>
<proteinExistence type="predicted"/>
<feature type="non-terminal residue" evidence="1">
    <location>
        <position position="52"/>
    </location>
</feature>
<keyword evidence="2" id="KW-1185">Reference proteome</keyword>
<protein>
    <submittedName>
        <fullName evidence="1">Uncharacterized protein</fullName>
    </submittedName>
</protein>